<evidence type="ECO:0000313" key="2">
    <source>
        <dbReference type="EMBL" id="MBB4965766.1"/>
    </source>
</evidence>
<protein>
    <submittedName>
        <fullName evidence="2">Serine/threonine-protein kinase</fullName>
        <ecNumber evidence="2">2.7.11.1</ecNumber>
    </submittedName>
</protein>
<dbReference type="RefSeq" id="WP_184669436.1">
    <property type="nucleotide sequence ID" value="NZ_BAABAI010000038.1"/>
</dbReference>
<organism evidence="2 3">
    <name type="scientific">Saccharothrix violaceirubra</name>
    <dbReference type="NCBI Taxonomy" id="413306"/>
    <lineage>
        <taxon>Bacteria</taxon>
        <taxon>Bacillati</taxon>
        <taxon>Actinomycetota</taxon>
        <taxon>Actinomycetes</taxon>
        <taxon>Pseudonocardiales</taxon>
        <taxon>Pseudonocardiaceae</taxon>
        <taxon>Saccharothrix</taxon>
    </lineage>
</organism>
<dbReference type="PROSITE" id="PS50011">
    <property type="entry name" value="PROTEIN_KINASE_DOM"/>
    <property type="match status" value="1"/>
</dbReference>
<proteinExistence type="predicted"/>
<dbReference type="GO" id="GO:0005524">
    <property type="term" value="F:ATP binding"/>
    <property type="evidence" value="ECO:0007669"/>
    <property type="project" value="InterPro"/>
</dbReference>
<dbReference type="GO" id="GO:0004674">
    <property type="term" value="F:protein serine/threonine kinase activity"/>
    <property type="evidence" value="ECO:0007669"/>
    <property type="project" value="UniProtKB-EC"/>
</dbReference>
<name>A0A7W7T3C7_9PSEU</name>
<dbReference type="EC" id="2.7.11.1" evidence="2"/>
<dbReference type="Gene3D" id="1.10.510.10">
    <property type="entry name" value="Transferase(Phosphotransferase) domain 1"/>
    <property type="match status" value="1"/>
</dbReference>
<keyword evidence="2" id="KW-0808">Transferase</keyword>
<dbReference type="InterPro" id="IPR051681">
    <property type="entry name" value="Ser/Thr_Kinases-Pseudokinases"/>
</dbReference>
<dbReference type="PANTHER" id="PTHR44329">
    <property type="entry name" value="SERINE/THREONINE-PROTEIN KINASE TNNI3K-RELATED"/>
    <property type="match status" value="1"/>
</dbReference>
<dbReference type="EMBL" id="JACHJS010000001">
    <property type="protein sequence ID" value="MBB4965766.1"/>
    <property type="molecule type" value="Genomic_DNA"/>
</dbReference>
<dbReference type="Pfam" id="PF00069">
    <property type="entry name" value="Pkinase"/>
    <property type="match status" value="1"/>
</dbReference>
<keyword evidence="3" id="KW-1185">Reference proteome</keyword>
<keyword evidence="2" id="KW-0418">Kinase</keyword>
<gene>
    <name evidence="2" type="ORF">F4559_003125</name>
</gene>
<accession>A0A7W7T3C7</accession>
<sequence length="292" mass="31943">MVDFDYPAGRFTAFLNARGVEVRRIIAFAGLSTLALVDSADAPGEPAVAKGLSGYYHVIHDAPPERQPGTYGYYWYKRYGPEQYAAWHTAFRFEYETLRALRGSPGIVEVSTGDMDAAIPYYLMRHHPAGSLAHHAGSLGWDLDADFVLTVARDVAGGLETLHRRGVAHRDLNAENVLLTEEGHAVVADLGCARDVRSGPLGPARRPDEFHWPPEYATAYDTADAKADLYALGVLIHQMTTGRMPRYLGPSCVAAAPAGRFPAELLKIADACLEHRPENRPEAADVLARLHP</sequence>
<dbReference type="InterPro" id="IPR000719">
    <property type="entry name" value="Prot_kinase_dom"/>
</dbReference>
<dbReference type="InterPro" id="IPR011009">
    <property type="entry name" value="Kinase-like_dom_sf"/>
</dbReference>
<dbReference type="AlphaFoldDB" id="A0A7W7T3C7"/>
<feature type="domain" description="Protein kinase" evidence="1">
    <location>
        <begin position="20"/>
        <end position="292"/>
    </location>
</feature>
<comment type="caution">
    <text evidence="2">The sequence shown here is derived from an EMBL/GenBank/DDBJ whole genome shotgun (WGS) entry which is preliminary data.</text>
</comment>
<reference evidence="2 3" key="1">
    <citation type="submission" date="2020-08" db="EMBL/GenBank/DDBJ databases">
        <title>Sequencing the genomes of 1000 actinobacteria strains.</title>
        <authorList>
            <person name="Klenk H.-P."/>
        </authorList>
    </citation>
    <scope>NUCLEOTIDE SEQUENCE [LARGE SCALE GENOMIC DNA]</scope>
    <source>
        <strain evidence="2 3">DSM 45084</strain>
    </source>
</reference>
<dbReference type="SUPFAM" id="SSF56112">
    <property type="entry name" value="Protein kinase-like (PK-like)"/>
    <property type="match status" value="1"/>
</dbReference>
<evidence type="ECO:0000313" key="3">
    <source>
        <dbReference type="Proteomes" id="UP000542674"/>
    </source>
</evidence>
<dbReference type="Proteomes" id="UP000542674">
    <property type="component" value="Unassembled WGS sequence"/>
</dbReference>
<evidence type="ECO:0000259" key="1">
    <source>
        <dbReference type="PROSITE" id="PS50011"/>
    </source>
</evidence>